<dbReference type="OrthoDB" id="60433at2759"/>
<dbReference type="AlphaFoldDB" id="A0A813XEK1"/>
<evidence type="ECO:0000256" key="4">
    <source>
        <dbReference type="SAM" id="MobiDB-lite"/>
    </source>
</evidence>
<dbReference type="InterPro" id="IPR002110">
    <property type="entry name" value="Ankyrin_rpt"/>
</dbReference>
<dbReference type="PANTHER" id="PTHR14491:SF7">
    <property type="entry name" value="SOSONDOWAH, ISOFORM G"/>
    <property type="match status" value="1"/>
</dbReference>
<comment type="caution">
    <text evidence="6">The sequence shown here is derived from an EMBL/GenBank/DDBJ whole genome shotgun (WGS) entry which is preliminary data.</text>
</comment>
<evidence type="ECO:0000256" key="2">
    <source>
        <dbReference type="ARBA" id="ARBA00023043"/>
    </source>
</evidence>
<feature type="region of interest" description="Disordered" evidence="4">
    <location>
        <begin position="455"/>
        <end position="489"/>
    </location>
</feature>
<evidence type="ECO:0000256" key="1">
    <source>
        <dbReference type="ARBA" id="ARBA00022737"/>
    </source>
</evidence>
<dbReference type="SMART" id="SM00248">
    <property type="entry name" value="ANK"/>
    <property type="match status" value="2"/>
</dbReference>
<dbReference type="SUPFAM" id="SSF48403">
    <property type="entry name" value="Ankyrin repeat"/>
    <property type="match status" value="1"/>
</dbReference>
<gene>
    <name evidence="6" type="ORF">OXX778_LOCUS9982</name>
</gene>
<keyword evidence="2" id="KW-0040">ANK repeat</keyword>
<comment type="similarity">
    <text evidence="3">Belongs to the SOWAH family.</text>
</comment>
<evidence type="ECO:0000313" key="7">
    <source>
        <dbReference type="Proteomes" id="UP000663879"/>
    </source>
</evidence>
<sequence length="501" mass="57012">MDENVDSNKKPELSLSSIKEFLSSKGGRCKYSELFNYFRDSITESEQDDKFQEFISNIAVKKYDESNNEWIILKKKYQDVSQNHTGFFASTFQKTKHNLTKLSNKAFLGKEKDTINNSSKLFNTSACNISNQNEEADDTVKDSPKRSSSLINLEDDLKENKVEEGGKIVPSQSLQSLNSTIVEETTNPKSVKEQAKELNRLNTQSNLRVKMDNMSLKSGSTSNLAYNSKKKDVKVNKHIEVECFDFSDPKPHEKDWILICSRGDQKEIMKMLLKTPYLAQKKDPFNTVVHWACKYGNLDIIKLAASTLENDTKTNPKSLRINHLINSRTGYTCLHIAYMFNHSELVPYLKTYGAEALTDFNGKNGIDYSSTMSNDHHLVIDFNESKIQSPDILNDASNLVKRSNSALATKDKELKDDLGFASMKNHDRRVRPKLITSNLAESPFRRNQQVLAHSSPLNSIETSSNCIMPPPKTTVIQKPKQRQNQNEDSQILHESKENLFI</sequence>
<keyword evidence="7" id="KW-1185">Reference proteome</keyword>
<feature type="domain" description="SOWAHA-C winged helix-turn-helix" evidence="5">
    <location>
        <begin position="12"/>
        <end position="85"/>
    </location>
</feature>
<dbReference type="InterPro" id="IPR036770">
    <property type="entry name" value="Ankyrin_rpt-contain_sf"/>
</dbReference>
<keyword evidence="1" id="KW-0677">Repeat</keyword>
<dbReference type="EMBL" id="CAJNOC010001529">
    <property type="protein sequence ID" value="CAF0872012.1"/>
    <property type="molecule type" value="Genomic_DNA"/>
</dbReference>
<proteinExistence type="inferred from homology"/>
<protein>
    <recommendedName>
        <fullName evidence="5">SOWAHA-C winged helix-turn-helix domain-containing protein</fullName>
    </recommendedName>
</protein>
<reference evidence="6" key="1">
    <citation type="submission" date="2021-02" db="EMBL/GenBank/DDBJ databases">
        <authorList>
            <person name="Nowell W R."/>
        </authorList>
    </citation>
    <scope>NUCLEOTIDE SEQUENCE</scope>
    <source>
        <strain evidence="6">Ploen Becks lab</strain>
    </source>
</reference>
<organism evidence="6 7">
    <name type="scientific">Brachionus calyciflorus</name>
    <dbReference type="NCBI Taxonomy" id="104777"/>
    <lineage>
        <taxon>Eukaryota</taxon>
        <taxon>Metazoa</taxon>
        <taxon>Spiralia</taxon>
        <taxon>Gnathifera</taxon>
        <taxon>Rotifera</taxon>
        <taxon>Eurotatoria</taxon>
        <taxon>Monogononta</taxon>
        <taxon>Pseudotrocha</taxon>
        <taxon>Ploima</taxon>
        <taxon>Brachionidae</taxon>
        <taxon>Brachionus</taxon>
    </lineage>
</organism>
<dbReference type="Proteomes" id="UP000663879">
    <property type="component" value="Unassembled WGS sequence"/>
</dbReference>
<dbReference type="Pfam" id="PF25877">
    <property type="entry name" value="WHD_SOWAH"/>
    <property type="match status" value="1"/>
</dbReference>
<feature type="compositionally biased region" description="Polar residues" evidence="4">
    <location>
        <begin position="455"/>
        <end position="466"/>
    </location>
</feature>
<evidence type="ECO:0000313" key="6">
    <source>
        <dbReference type="EMBL" id="CAF0872012.1"/>
    </source>
</evidence>
<accession>A0A813XEK1</accession>
<evidence type="ECO:0000256" key="3">
    <source>
        <dbReference type="ARBA" id="ARBA00038122"/>
    </source>
</evidence>
<dbReference type="Gene3D" id="1.25.40.20">
    <property type="entry name" value="Ankyrin repeat-containing domain"/>
    <property type="match status" value="1"/>
</dbReference>
<evidence type="ECO:0000259" key="5">
    <source>
        <dbReference type="Pfam" id="PF25877"/>
    </source>
</evidence>
<dbReference type="InterPro" id="IPR058889">
    <property type="entry name" value="WHD_SOWAHA-C"/>
</dbReference>
<dbReference type="Pfam" id="PF12796">
    <property type="entry name" value="Ank_2"/>
    <property type="match status" value="1"/>
</dbReference>
<dbReference type="PANTHER" id="PTHR14491">
    <property type="entry name" value="SOSONDOWAH, ISOFORM G"/>
    <property type="match status" value="1"/>
</dbReference>
<name>A0A813XEK1_9BILA</name>